<organism evidence="8 9">
    <name type="scientific">Tolypocladium paradoxum</name>
    <dbReference type="NCBI Taxonomy" id="94208"/>
    <lineage>
        <taxon>Eukaryota</taxon>
        <taxon>Fungi</taxon>
        <taxon>Dikarya</taxon>
        <taxon>Ascomycota</taxon>
        <taxon>Pezizomycotina</taxon>
        <taxon>Sordariomycetes</taxon>
        <taxon>Hypocreomycetidae</taxon>
        <taxon>Hypocreales</taxon>
        <taxon>Ophiocordycipitaceae</taxon>
        <taxon>Tolypocladium</taxon>
    </lineage>
</organism>
<feature type="region of interest" description="Disordered" evidence="6">
    <location>
        <begin position="1"/>
        <end position="23"/>
    </location>
</feature>
<dbReference type="InterPro" id="IPR036259">
    <property type="entry name" value="MFS_trans_sf"/>
</dbReference>
<feature type="transmembrane region" description="Helical" evidence="7">
    <location>
        <begin position="406"/>
        <end position="422"/>
    </location>
</feature>
<comment type="subcellular location">
    <subcellularLocation>
        <location evidence="1">Membrane</location>
        <topology evidence="1">Multi-pass membrane protein</topology>
    </subcellularLocation>
</comment>
<feature type="transmembrane region" description="Helical" evidence="7">
    <location>
        <begin position="48"/>
        <end position="71"/>
    </location>
</feature>
<keyword evidence="5 7" id="KW-0472">Membrane</keyword>
<protein>
    <submittedName>
        <fullName evidence="8">Membrane protein</fullName>
    </submittedName>
</protein>
<dbReference type="Gene3D" id="1.20.1250.20">
    <property type="entry name" value="MFS general substrate transporter like domains"/>
    <property type="match status" value="1"/>
</dbReference>
<evidence type="ECO:0000256" key="1">
    <source>
        <dbReference type="ARBA" id="ARBA00004141"/>
    </source>
</evidence>
<feature type="transmembrane region" description="Helical" evidence="7">
    <location>
        <begin position="315"/>
        <end position="339"/>
    </location>
</feature>
<feature type="transmembrane region" description="Helical" evidence="7">
    <location>
        <begin position="434"/>
        <end position="453"/>
    </location>
</feature>
<reference evidence="8 9" key="1">
    <citation type="submission" date="2018-01" db="EMBL/GenBank/DDBJ databases">
        <title>Harnessing the power of phylogenomics to disentangle the directionality and signatures of interkingdom host jumping in the parasitic fungal genus Tolypocladium.</title>
        <authorList>
            <person name="Quandt C.A."/>
            <person name="Patterson W."/>
            <person name="Spatafora J.W."/>
        </authorList>
    </citation>
    <scope>NUCLEOTIDE SEQUENCE [LARGE SCALE GENOMIC DNA]</scope>
    <source>
        <strain evidence="8 9">NRBC 100945</strain>
    </source>
</reference>
<keyword evidence="9" id="KW-1185">Reference proteome</keyword>
<feature type="transmembrane region" description="Helical" evidence="7">
    <location>
        <begin position="216"/>
        <end position="238"/>
    </location>
</feature>
<dbReference type="SUPFAM" id="SSF103473">
    <property type="entry name" value="MFS general substrate transporter"/>
    <property type="match status" value="1"/>
</dbReference>
<accession>A0A2S4L5N2</accession>
<keyword evidence="4 7" id="KW-1133">Transmembrane helix</keyword>
<dbReference type="AlphaFoldDB" id="A0A2S4L5N2"/>
<dbReference type="GO" id="GO:0016020">
    <property type="term" value="C:membrane"/>
    <property type="evidence" value="ECO:0007669"/>
    <property type="project" value="UniProtKB-SubCell"/>
</dbReference>
<dbReference type="PANTHER" id="PTHR23504:SF16">
    <property type="entry name" value="TRANSPORTER, PUTATIVE (AFU_ORTHOLOGUE AFUA_1G13970)-RELATED"/>
    <property type="match status" value="1"/>
</dbReference>
<feature type="transmembrane region" description="Helical" evidence="7">
    <location>
        <begin position="168"/>
        <end position="190"/>
    </location>
</feature>
<keyword evidence="2" id="KW-0813">Transport</keyword>
<feature type="transmembrane region" description="Helical" evidence="7">
    <location>
        <begin position="359"/>
        <end position="386"/>
    </location>
</feature>
<dbReference type="InterPro" id="IPR011701">
    <property type="entry name" value="MFS"/>
</dbReference>
<feature type="transmembrane region" description="Helical" evidence="7">
    <location>
        <begin position="120"/>
        <end position="147"/>
    </location>
</feature>
<evidence type="ECO:0000256" key="3">
    <source>
        <dbReference type="ARBA" id="ARBA00022692"/>
    </source>
</evidence>
<evidence type="ECO:0000313" key="9">
    <source>
        <dbReference type="Proteomes" id="UP000237481"/>
    </source>
</evidence>
<evidence type="ECO:0000256" key="6">
    <source>
        <dbReference type="SAM" id="MobiDB-lite"/>
    </source>
</evidence>
<keyword evidence="3 7" id="KW-0812">Transmembrane</keyword>
<evidence type="ECO:0000313" key="8">
    <source>
        <dbReference type="EMBL" id="POR37739.1"/>
    </source>
</evidence>
<dbReference type="EMBL" id="PKSG01000211">
    <property type="protein sequence ID" value="POR37739.1"/>
    <property type="molecule type" value="Genomic_DNA"/>
</dbReference>
<comment type="caution">
    <text evidence="8">The sequence shown here is derived from an EMBL/GenBank/DDBJ whole genome shotgun (WGS) entry which is preliminary data.</text>
</comment>
<name>A0A2S4L5N2_9HYPO</name>
<evidence type="ECO:0000256" key="5">
    <source>
        <dbReference type="ARBA" id="ARBA00023136"/>
    </source>
</evidence>
<evidence type="ECO:0000256" key="4">
    <source>
        <dbReference type="ARBA" id="ARBA00022989"/>
    </source>
</evidence>
<dbReference type="Pfam" id="PF07690">
    <property type="entry name" value="MFS_1"/>
    <property type="match status" value="1"/>
</dbReference>
<dbReference type="Proteomes" id="UP000237481">
    <property type="component" value="Unassembled WGS sequence"/>
</dbReference>
<evidence type="ECO:0000256" key="2">
    <source>
        <dbReference type="ARBA" id="ARBA00022448"/>
    </source>
</evidence>
<dbReference type="PANTHER" id="PTHR23504">
    <property type="entry name" value="MAJOR FACILITATOR SUPERFAMILY DOMAIN-CONTAINING PROTEIN 10"/>
    <property type="match status" value="1"/>
</dbReference>
<proteinExistence type="predicted"/>
<gene>
    <name evidence="8" type="ORF">TPAR_02081</name>
</gene>
<evidence type="ECO:0000256" key="7">
    <source>
        <dbReference type="SAM" id="Phobius"/>
    </source>
</evidence>
<dbReference type="GO" id="GO:0022857">
    <property type="term" value="F:transmembrane transporter activity"/>
    <property type="evidence" value="ECO:0007669"/>
    <property type="project" value="InterPro"/>
</dbReference>
<dbReference type="OrthoDB" id="10262656at2759"/>
<feature type="compositionally biased region" description="Basic and acidic residues" evidence="6">
    <location>
        <begin position="10"/>
        <end position="20"/>
    </location>
</feature>
<sequence>MTMNGSDDMQTAHHDAESRAPRTLVARGRARASGGPVTWTSLPRKDQLAVLFLARLVDFLQVASLQAFVFYQLKALDGAASDARISQQAGLLQGCFSGAQVATAMLWGKAADARWCGRKWVLVVGLAGTAVSCLGYGFATTFFWAALWRARTMVAEIAVEKQYQSRAFLILPMSFNVAGILGPVMGGVLADPVKTLPGLFGDGAVFGFQWIHDYPYALPSLMNCVFLVMVTAIVFLFLEETSKERRGKFDYGLHLGSCIQQAIFRNSNHHDGYAHIPSCEQDVPMENLQEKTSGAAKPPSTTRRLPFHRVWTRNVLFTLLTGAFYDFHLGAFANIWSLFLSTPRYLIPGPSHQRRHLPLLFTGGLGMPASTVGFATSFLGILGMLLQVTLYPPIQARLGTIRSFRYFLFLFPVAYFVAPYLSMLPSSTEPPDPAAGGFIWVGIILVLLLQVTARTFTLPASIILLNNCSPHPSVLGTIHGLGQSVSAGFRTVGPVVGGWWYGYGLDIGMVAWGWWGVAALSGFACVTAMGMHEGSGHEIFLEGERDEAE</sequence>